<proteinExistence type="predicted"/>
<name>A0A382DJ58_9ZZZZ</name>
<gene>
    <name evidence="1" type="ORF">METZ01_LOCUS191149</name>
</gene>
<organism evidence="1">
    <name type="scientific">marine metagenome</name>
    <dbReference type="NCBI Taxonomy" id="408172"/>
    <lineage>
        <taxon>unclassified sequences</taxon>
        <taxon>metagenomes</taxon>
        <taxon>ecological metagenomes</taxon>
    </lineage>
</organism>
<dbReference type="Gene3D" id="3.30.360.10">
    <property type="entry name" value="Dihydrodipicolinate Reductase, domain 2"/>
    <property type="match status" value="1"/>
</dbReference>
<accession>A0A382DJ58</accession>
<dbReference type="EMBL" id="UINC01039589">
    <property type="protein sequence ID" value="SVB38295.1"/>
    <property type="molecule type" value="Genomic_DNA"/>
</dbReference>
<reference evidence="1" key="1">
    <citation type="submission" date="2018-05" db="EMBL/GenBank/DDBJ databases">
        <authorList>
            <person name="Lanie J.A."/>
            <person name="Ng W.-L."/>
            <person name="Kazmierczak K.M."/>
            <person name="Andrzejewski T.M."/>
            <person name="Davidsen T.M."/>
            <person name="Wayne K.J."/>
            <person name="Tettelin H."/>
            <person name="Glass J.I."/>
            <person name="Rusch D."/>
            <person name="Podicherti R."/>
            <person name="Tsui H.-C.T."/>
            <person name="Winkler M.E."/>
        </authorList>
    </citation>
    <scope>NUCLEOTIDE SEQUENCE</scope>
</reference>
<evidence type="ECO:0000313" key="1">
    <source>
        <dbReference type="EMBL" id="SVB38295.1"/>
    </source>
</evidence>
<dbReference type="AlphaFoldDB" id="A0A382DJ58"/>
<sequence>MARDYVSVLDSLNVDYEVVGRGKDSSTAFEVATGRTVLTGGITRAIGNGIVPDRAIVAVGVEELAEVAYELLDAGVTRLLLEKPGGLCSEELVKIRGRASSAEVIVAYNRRHYMSTSTARQIISDDGGVRSFFFEVTEWPNATEPEQVKSSVRQRWFLAQSSHVVDLAFHLGGHPINWASWNGGSLPWHPESSRFAGAGITNTGATFGFHGDWEAPGRWGLEVMTRSRRIIFRPLETLQVMSIGSLEVVPVPIDDQIDRDFKPGLYEQTRSFLLEEDGVACTL</sequence>
<feature type="non-terminal residue" evidence="1">
    <location>
        <position position="283"/>
    </location>
</feature>
<evidence type="ECO:0008006" key="2">
    <source>
        <dbReference type="Google" id="ProtNLM"/>
    </source>
</evidence>
<protein>
    <recommendedName>
        <fullName evidence="2">Gfo/Idh/MocA-like oxidoreductase N-terminal domain-containing protein</fullName>
    </recommendedName>
</protein>